<dbReference type="PANTHER" id="PTHR46082">
    <property type="entry name" value="ATP/GTP-BINDING PROTEIN-RELATED"/>
    <property type="match status" value="1"/>
</dbReference>
<reference evidence="1" key="1">
    <citation type="journal article" date="2023" name="IMA Fungus">
        <title>Comparative genomic study of the Penicillium genus elucidates a diverse pangenome and 15 lateral gene transfer events.</title>
        <authorList>
            <person name="Petersen C."/>
            <person name="Sorensen T."/>
            <person name="Nielsen M.R."/>
            <person name="Sondergaard T.E."/>
            <person name="Sorensen J.L."/>
            <person name="Fitzpatrick D.A."/>
            <person name="Frisvad J.C."/>
            <person name="Nielsen K.L."/>
        </authorList>
    </citation>
    <scope>NUCLEOTIDE SEQUENCE</scope>
    <source>
        <strain evidence="1">IBT 15450</strain>
    </source>
</reference>
<accession>A0AAD6IAX4</accession>
<dbReference type="InterPro" id="IPR011990">
    <property type="entry name" value="TPR-like_helical_dom_sf"/>
</dbReference>
<name>A0AAD6IAX4_PENCN</name>
<gene>
    <name evidence="1" type="ORF">N7460_007396</name>
</gene>
<dbReference type="Gene3D" id="1.25.40.10">
    <property type="entry name" value="Tetratricopeptide repeat domain"/>
    <property type="match status" value="1"/>
</dbReference>
<dbReference type="SUPFAM" id="SSF48452">
    <property type="entry name" value="TPR-like"/>
    <property type="match status" value="1"/>
</dbReference>
<keyword evidence="2" id="KW-1185">Reference proteome</keyword>
<sequence>MRRLAGFENALRPGHTSTLDAVQCLGLGLLYSDKGMLDEVEQVYMRAIAGYEEALGPDNTSTLNAVQCLGILYRDQGKFAEAEKFSCEQELDNKIVLLFSYIAQHSFYL</sequence>
<dbReference type="InterPro" id="IPR053137">
    <property type="entry name" value="NLR-like"/>
</dbReference>
<protein>
    <recommendedName>
        <fullName evidence="3">Kinesin light chain</fullName>
    </recommendedName>
</protein>
<evidence type="ECO:0008006" key="3">
    <source>
        <dbReference type="Google" id="ProtNLM"/>
    </source>
</evidence>
<proteinExistence type="predicted"/>
<evidence type="ECO:0000313" key="2">
    <source>
        <dbReference type="Proteomes" id="UP001219568"/>
    </source>
</evidence>
<organism evidence="1 2">
    <name type="scientific">Penicillium canescens</name>
    <dbReference type="NCBI Taxonomy" id="5083"/>
    <lineage>
        <taxon>Eukaryota</taxon>
        <taxon>Fungi</taxon>
        <taxon>Dikarya</taxon>
        <taxon>Ascomycota</taxon>
        <taxon>Pezizomycotina</taxon>
        <taxon>Eurotiomycetes</taxon>
        <taxon>Eurotiomycetidae</taxon>
        <taxon>Eurotiales</taxon>
        <taxon>Aspergillaceae</taxon>
        <taxon>Penicillium</taxon>
    </lineage>
</organism>
<evidence type="ECO:0000313" key="1">
    <source>
        <dbReference type="EMBL" id="KAJ6038679.1"/>
    </source>
</evidence>
<dbReference type="PANTHER" id="PTHR46082:SF6">
    <property type="entry name" value="AAA+ ATPASE DOMAIN-CONTAINING PROTEIN-RELATED"/>
    <property type="match status" value="1"/>
</dbReference>
<comment type="caution">
    <text evidence="1">The sequence shown here is derived from an EMBL/GenBank/DDBJ whole genome shotgun (WGS) entry which is preliminary data.</text>
</comment>
<dbReference type="EMBL" id="JAQJZL010000008">
    <property type="protein sequence ID" value="KAJ6038679.1"/>
    <property type="molecule type" value="Genomic_DNA"/>
</dbReference>
<reference evidence="1" key="2">
    <citation type="submission" date="2023-01" db="EMBL/GenBank/DDBJ databases">
        <authorList>
            <person name="Petersen C."/>
        </authorList>
    </citation>
    <scope>NUCLEOTIDE SEQUENCE</scope>
    <source>
        <strain evidence="1">IBT 15450</strain>
    </source>
</reference>
<dbReference type="AlphaFoldDB" id="A0AAD6IAX4"/>
<dbReference type="Pfam" id="PF13424">
    <property type="entry name" value="TPR_12"/>
    <property type="match status" value="1"/>
</dbReference>
<dbReference type="Proteomes" id="UP001219568">
    <property type="component" value="Unassembled WGS sequence"/>
</dbReference>